<dbReference type="SUPFAM" id="SSF81301">
    <property type="entry name" value="Nucleotidyltransferase"/>
    <property type="match status" value="1"/>
</dbReference>
<accession>A0AAC9RLR5</accession>
<proteinExistence type="inferred from homology"/>
<dbReference type="PANTHER" id="PTHR21043">
    <property type="entry name" value="IOJAP SUPERFAMILY ORTHOLOG"/>
    <property type="match status" value="1"/>
</dbReference>
<comment type="function">
    <text evidence="2">Functions as a ribosomal silencing factor. Interacts with ribosomal protein uL14 (rplN), blocking formation of intersubunit bridge B8. Prevents association of the 30S and 50S ribosomal subunits and the formation of functional ribosomes, thus repressing translation.</text>
</comment>
<reference evidence="3 5" key="1">
    <citation type="submission" date="2016-10" db="EMBL/GenBank/DDBJ databases">
        <title>Complete Genome Sequence of Acetogen Clostridium formicoaceticum ATCC 27076.</title>
        <authorList>
            <person name="Bao T."/>
            <person name="Cheng C."/>
            <person name="Zhao J."/>
            <person name="Yang S.-T."/>
            <person name="Wang J."/>
            <person name="Wang M."/>
        </authorList>
    </citation>
    <scope>NUCLEOTIDE SEQUENCE [LARGE SCALE GENOMIC DNA]</scope>
    <source>
        <strain evidence="3 5">ATCC 27076</strain>
    </source>
</reference>
<dbReference type="PANTHER" id="PTHR21043:SF0">
    <property type="entry name" value="MITOCHONDRIAL ASSEMBLY OF RIBOSOMAL LARGE SUBUNIT PROTEIN 1"/>
    <property type="match status" value="1"/>
</dbReference>
<comment type="subunit">
    <text evidence="2">Interacts with ribosomal protein uL14 (rplN).</text>
</comment>
<comment type="subcellular location">
    <subcellularLocation>
        <location evidence="2">Cytoplasm</location>
    </subcellularLocation>
</comment>
<dbReference type="GO" id="GO:0090071">
    <property type="term" value="P:negative regulation of ribosome biogenesis"/>
    <property type="evidence" value="ECO:0007669"/>
    <property type="project" value="UniProtKB-UniRule"/>
</dbReference>
<dbReference type="InterPro" id="IPR004394">
    <property type="entry name" value="Iojap/RsfS/C7orf30"/>
</dbReference>
<evidence type="ECO:0000313" key="6">
    <source>
        <dbReference type="Proteomes" id="UP000192478"/>
    </source>
</evidence>
<dbReference type="NCBIfam" id="TIGR00090">
    <property type="entry name" value="rsfS_iojap_ybeB"/>
    <property type="match status" value="1"/>
</dbReference>
<dbReference type="EMBL" id="CP020559">
    <property type="protein sequence ID" value="ARE87353.1"/>
    <property type="molecule type" value="Genomic_DNA"/>
</dbReference>
<evidence type="ECO:0000313" key="4">
    <source>
        <dbReference type="EMBL" id="ARE87353.1"/>
    </source>
</evidence>
<dbReference type="Proteomes" id="UP000192478">
    <property type="component" value="Chromosome"/>
</dbReference>
<dbReference type="GO" id="GO:0043023">
    <property type="term" value="F:ribosomal large subunit binding"/>
    <property type="evidence" value="ECO:0007669"/>
    <property type="project" value="TreeGrafter"/>
</dbReference>
<protein>
    <recommendedName>
        <fullName evidence="2">Ribosomal silencing factor RsfS</fullName>
    </recommendedName>
</protein>
<reference evidence="4 6" key="2">
    <citation type="submission" date="2017-03" db="EMBL/GenBank/DDBJ databases">
        <title>Complete sequence of Clostridium formicaceticum DSM 92.</title>
        <authorList>
            <person name="Poehlein A."/>
            <person name="Karl M."/>
            <person name="Bengelsdorf F.R."/>
            <person name="Duerre P."/>
            <person name="Daniel R."/>
        </authorList>
    </citation>
    <scope>NUCLEOTIDE SEQUENCE [LARGE SCALE GENOMIC DNA]</scope>
    <source>
        <strain evidence="4 6">DSM 92</strain>
    </source>
</reference>
<sequence>MKNETFGLVTKIVKHIDDKLGQNITVLDLNGISTLCDYFVITSTPSIRQVKAITDEIQDRLEEEGVYVLHKEGYTSGRWVLLDYGDIVIHILYKEDREFYNIEGIWKDAAIINIDKIIENNI</sequence>
<evidence type="ECO:0000313" key="3">
    <source>
        <dbReference type="EMBL" id="AOY76873.1"/>
    </source>
</evidence>
<dbReference type="RefSeq" id="WP_070969233.1">
    <property type="nucleotide sequence ID" value="NZ_CP017603.1"/>
</dbReference>
<dbReference type="EMBL" id="CP017603">
    <property type="protein sequence ID" value="AOY76873.1"/>
    <property type="molecule type" value="Genomic_DNA"/>
</dbReference>
<dbReference type="Pfam" id="PF02410">
    <property type="entry name" value="RsfS"/>
    <property type="match status" value="1"/>
</dbReference>
<keyword evidence="2" id="KW-0678">Repressor</keyword>
<keyword evidence="5" id="KW-1185">Reference proteome</keyword>
<dbReference type="InterPro" id="IPR043519">
    <property type="entry name" value="NT_sf"/>
</dbReference>
<dbReference type="Gene3D" id="3.30.460.10">
    <property type="entry name" value="Beta Polymerase, domain 2"/>
    <property type="match status" value="1"/>
</dbReference>
<keyword evidence="2" id="KW-0810">Translation regulation</keyword>
<dbReference type="GO" id="GO:0005737">
    <property type="term" value="C:cytoplasm"/>
    <property type="evidence" value="ECO:0007669"/>
    <property type="project" value="UniProtKB-SubCell"/>
</dbReference>
<dbReference type="Proteomes" id="UP000177894">
    <property type="component" value="Chromosome"/>
</dbReference>
<comment type="similarity">
    <text evidence="1 2">Belongs to the Iojap/RsfS family.</text>
</comment>
<gene>
    <name evidence="2 4" type="primary">rsfS</name>
    <name evidence="3" type="ORF">BJL90_14040</name>
    <name evidence="4" type="ORF">CLFO_17520</name>
</gene>
<dbReference type="KEGG" id="cfm:BJL90_14040"/>
<evidence type="ECO:0000313" key="5">
    <source>
        <dbReference type="Proteomes" id="UP000177894"/>
    </source>
</evidence>
<dbReference type="GO" id="GO:0042256">
    <property type="term" value="P:cytosolic ribosome assembly"/>
    <property type="evidence" value="ECO:0007669"/>
    <property type="project" value="UniProtKB-UniRule"/>
</dbReference>
<organism evidence="4 6">
    <name type="scientific">Clostridium formicaceticum</name>
    <dbReference type="NCBI Taxonomy" id="1497"/>
    <lineage>
        <taxon>Bacteria</taxon>
        <taxon>Bacillati</taxon>
        <taxon>Bacillota</taxon>
        <taxon>Clostridia</taxon>
        <taxon>Eubacteriales</taxon>
        <taxon>Clostridiaceae</taxon>
        <taxon>Clostridium</taxon>
    </lineage>
</organism>
<dbReference type="GO" id="GO:0017148">
    <property type="term" value="P:negative regulation of translation"/>
    <property type="evidence" value="ECO:0007669"/>
    <property type="project" value="UniProtKB-UniRule"/>
</dbReference>
<dbReference type="HAMAP" id="MF_01477">
    <property type="entry name" value="Iojap_RsfS"/>
    <property type="match status" value="1"/>
</dbReference>
<evidence type="ECO:0000256" key="2">
    <source>
        <dbReference type="HAMAP-Rule" id="MF_01477"/>
    </source>
</evidence>
<keyword evidence="2" id="KW-0963">Cytoplasm</keyword>
<evidence type="ECO:0000256" key="1">
    <source>
        <dbReference type="ARBA" id="ARBA00010574"/>
    </source>
</evidence>
<dbReference type="AlphaFoldDB" id="A0AAC9RLR5"/>
<name>A0AAC9RLR5_9CLOT</name>